<feature type="region of interest" description="Disordered" evidence="1">
    <location>
        <begin position="1"/>
        <end position="75"/>
    </location>
</feature>
<evidence type="ECO:0000313" key="2">
    <source>
        <dbReference type="EMBL" id="RTE72324.1"/>
    </source>
</evidence>
<protein>
    <submittedName>
        <fullName evidence="2">Uncharacterized protein</fullName>
    </submittedName>
</protein>
<accession>A0A430L9A5</accession>
<feature type="compositionally biased region" description="Polar residues" evidence="1">
    <location>
        <begin position="66"/>
        <end position="75"/>
    </location>
</feature>
<feature type="compositionally biased region" description="Basic and acidic residues" evidence="1">
    <location>
        <begin position="40"/>
        <end position="51"/>
    </location>
</feature>
<dbReference type="AlphaFoldDB" id="A0A430L9A5"/>
<evidence type="ECO:0000313" key="3">
    <source>
        <dbReference type="Proteomes" id="UP000287124"/>
    </source>
</evidence>
<dbReference type="Proteomes" id="UP000287124">
    <property type="component" value="Unassembled WGS sequence"/>
</dbReference>
<organism evidence="2 3">
    <name type="scientific">Fusarium euwallaceae</name>
    <dbReference type="NCBI Taxonomy" id="1147111"/>
    <lineage>
        <taxon>Eukaryota</taxon>
        <taxon>Fungi</taxon>
        <taxon>Dikarya</taxon>
        <taxon>Ascomycota</taxon>
        <taxon>Pezizomycotina</taxon>
        <taxon>Sordariomycetes</taxon>
        <taxon>Hypocreomycetidae</taxon>
        <taxon>Hypocreales</taxon>
        <taxon>Nectriaceae</taxon>
        <taxon>Fusarium</taxon>
        <taxon>Fusarium solani species complex</taxon>
    </lineage>
</organism>
<comment type="caution">
    <text evidence="2">The sequence shown here is derived from an EMBL/GenBank/DDBJ whole genome shotgun (WGS) entry which is preliminary data.</text>
</comment>
<gene>
    <name evidence="2" type="ORF">BHE90_013265</name>
</gene>
<proteinExistence type="predicted"/>
<reference evidence="2 3" key="1">
    <citation type="submission" date="2017-06" db="EMBL/GenBank/DDBJ databases">
        <title>Comparative genomic analysis of Ambrosia Fusariam Clade fungi.</title>
        <authorList>
            <person name="Stajich J.E."/>
            <person name="Carrillo J."/>
            <person name="Kijimoto T."/>
            <person name="Eskalen A."/>
            <person name="O'Donnell K."/>
            <person name="Kasson M."/>
        </authorList>
    </citation>
    <scope>NUCLEOTIDE SEQUENCE [LARGE SCALE GENOMIC DNA]</scope>
    <source>
        <strain evidence="2 3">UCR1854</strain>
    </source>
</reference>
<name>A0A430L9A5_9HYPO</name>
<dbReference type="EMBL" id="MIKF01000319">
    <property type="protein sequence ID" value="RTE72324.1"/>
    <property type="molecule type" value="Genomic_DNA"/>
</dbReference>
<evidence type="ECO:0000256" key="1">
    <source>
        <dbReference type="SAM" id="MobiDB-lite"/>
    </source>
</evidence>
<keyword evidence="3" id="KW-1185">Reference proteome</keyword>
<sequence length="75" mass="8254">MRRDCTPPAALPRFPHPRDSRGQVGQGALSGIGRQASTASEDHHCKHELGHEALNYGGQQREQKEQSTSTHEVPK</sequence>